<reference evidence="1" key="1">
    <citation type="submission" date="2022-06" db="EMBL/GenBank/DDBJ databases">
        <title>Amycolatopsis iheyaensis sp. nov., a new species of the genus Amycolatopsis isolated from soil in Iheya island, Japan.</title>
        <authorList>
            <person name="Ngamcharungchit C."/>
            <person name="Kanto H."/>
            <person name="Take A."/>
            <person name="Intra B."/>
            <person name="Matsumoto A."/>
            <person name="Panbangred W."/>
            <person name="Inahashi Y."/>
        </authorList>
    </citation>
    <scope>NUCLEOTIDE SEQUENCE</scope>
    <source>
        <strain evidence="1">OK19-0408</strain>
    </source>
</reference>
<dbReference type="Gene3D" id="2.60.120.620">
    <property type="entry name" value="q2cbj1_9rhob like domain"/>
    <property type="match status" value="1"/>
</dbReference>
<dbReference type="GO" id="GO:0005506">
    <property type="term" value="F:iron ion binding"/>
    <property type="evidence" value="ECO:0007669"/>
    <property type="project" value="UniProtKB-ARBA"/>
</dbReference>
<dbReference type="PANTHER" id="PTHR20883:SF48">
    <property type="entry name" value="ECTOINE DIOXYGENASE"/>
    <property type="match status" value="1"/>
</dbReference>
<accession>A0A9X2NEE3</accession>
<dbReference type="GO" id="GO:0016706">
    <property type="term" value="F:2-oxoglutarate-dependent dioxygenase activity"/>
    <property type="evidence" value="ECO:0007669"/>
    <property type="project" value="UniProtKB-ARBA"/>
</dbReference>
<dbReference type="EMBL" id="JAMXQV010000003">
    <property type="protein sequence ID" value="MCR6483015.1"/>
    <property type="molecule type" value="Genomic_DNA"/>
</dbReference>
<evidence type="ECO:0000313" key="1">
    <source>
        <dbReference type="EMBL" id="MCR6483015.1"/>
    </source>
</evidence>
<dbReference type="PANTHER" id="PTHR20883">
    <property type="entry name" value="PHYTANOYL-COA DIOXYGENASE DOMAIN CONTAINING 1"/>
    <property type="match status" value="1"/>
</dbReference>
<comment type="caution">
    <text evidence="1">The sequence shown here is derived from an EMBL/GenBank/DDBJ whole genome shotgun (WGS) entry which is preliminary data.</text>
</comment>
<dbReference type="InterPro" id="IPR008775">
    <property type="entry name" value="Phytyl_CoA_dOase-like"/>
</dbReference>
<dbReference type="Pfam" id="PF05721">
    <property type="entry name" value="PhyH"/>
    <property type="match status" value="1"/>
</dbReference>
<protein>
    <submittedName>
        <fullName evidence="1">Phytanoyl-CoA dioxygenase family protein</fullName>
    </submittedName>
</protein>
<evidence type="ECO:0000313" key="2">
    <source>
        <dbReference type="Proteomes" id="UP001144096"/>
    </source>
</evidence>
<gene>
    <name evidence="1" type="ORF">M8542_09305</name>
</gene>
<keyword evidence="2" id="KW-1185">Reference proteome</keyword>
<name>A0A9X2NEE3_9PSEU</name>
<organism evidence="1 2">
    <name type="scientific">Amycolatopsis iheyensis</name>
    <dbReference type="NCBI Taxonomy" id="2945988"/>
    <lineage>
        <taxon>Bacteria</taxon>
        <taxon>Bacillati</taxon>
        <taxon>Actinomycetota</taxon>
        <taxon>Actinomycetes</taxon>
        <taxon>Pseudonocardiales</taxon>
        <taxon>Pseudonocardiaceae</taxon>
        <taxon>Amycolatopsis</taxon>
    </lineage>
</organism>
<dbReference type="RefSeq" id="WP_257919628.1">
    <property type="nucleotide sequence ID" value="NZ_JAMXQV010000003.1"/>
</dbReference>
<dbReference type="AlphaFoldDB" id="A0A9X2NEE3"/>
<dbReference type="Proteomes" id="UP001144096">
    <property type="component" value="Unassembled WGS sequence"/>
</dbReference>
<dbReference type="SUPFAM" id="SSF51197">
    <property type="entry name" value="Clavaminate synthase-like"/>
    <property type="match status" value="1"/>
</dbReference>
<keyword evidence="1" id="KW-0223">Dioxygenase</keyword>
<sequence>MTTDPTAGFATTGFHRAAVPLSANWLAAVRESVAAISAQRRPEVVYEEGTDVVRALHGCHRFDPNLARLVRLPELLGLATRLVGGEVYVYQFKVNLKRPRAGQAWPWHQDYAFWHHEDGMRRADAVNLAIFLDDVDDTNGPLTVLSGSHRLGLLDPGGRADEPTGHDWRRDVSAKLTYTVPEATVAELSRDHAPVRVTGEAGTIVAFHPNIVHSSSDNLSARGRAILLVTYNAVTNPATRPLRPEFLVSRDAVPLAALTAAERVPL</sequence>
<keyword evidence="1" id="KW-0560">Oxidoreductase</keyword>
<proteinExistence type="predicted"/>